<evidence type="ECO:0000259" key="4">
    <source>
        <dbReference type="Pfam" id="PF00535"/>
    </source>
</evidence>
<dbReference type="Pfam" id="PF00535">
    <property type="entry name" value="Glycos_transf_2"/>
    <property type="match status" value="1"/>
</dbReference>
<dbReference type="InterPro" id="IPR029044">
    <property type="entry name" value="Nucleotide-diphossugar_trans"/>
</dbReference>
<protein>
    <recommendedName>
        <fullName evidence="4">Glycosyltransferase 2-like domain-containing protein</fullName>
    </recommendedName>
</protein>
<dbReference type="InterPro" id="IPR001173">
    <property type="entry name" value="Glyco_trans_2-like"/>
</dbReference>
<dbReference type="STRING" id="1802165.A3F94_00925"/>
<dbReference type="SUPFAM" id="SSF53448">
    <property type="entry name" value="Nucleotide-diphospho-sugar transferases"/>
    <property type="match status" value="1"/>
</dbReference>
<dbReference type="Proteomes" id="UP000176770">
    <property type="component" value="Unassembled WGS sequence"/>
</dbReference>
<evidence type="ECO:0000313" key="5">
    <source>
        <dbReference type="EMBL" id="OGZ61743.1"/>
    </source>
</evidence>
<evidence type="ECO:0000256" key="2">
    <source>
        <dbReference type="ARBA" id="ARBA00022676"/>
    </source>
</evidence>
<dbReference type="GO" id="GO:0016757">
    <property type="term" value="F:glycosyltransferase activity"/>
    <property type="evidence" value="ECO:0007669"/>
    <property type="project" value="UniProtKB-KW"/>
</dbReference>
<reference evidence="5 6" key="1">
    <citation type="journal article" date="2016" name="Nat. Commun.">
        <title>Thousands of microbial genomes shed light on interconnected biogeochemical processes in an aquifer system.</title>
        <authorList>
            <person name="Anantharaman K."/>
            <person name="Brown C.T."/>
            <person name="Hug L.A."/>
            <person name="Sharon I."/>
            <person name="Castelle C.J."/>
            <person name="Probst A.J."/>
            <person name="Thomas B.C."/>
            <person name="Singh A."/>
            <person name="Wilkins M.J."/>
            <person name="Karaoz U."/>
            <person name="Brodie E.L."/>
            <person name="Williams K.H."/>
            <person name="Hubbard S.S."/>
            <person name="Banfield J.F."/>
        </authorList>
    </citation>
    <scope>NUCLEOTIDE SEQUENCE [LARGE SCALE GENOMIC DNA]</scope>
</reference>
<gene>
    <name evidence="5" type="ORF">A3F94_00925</name>
</gene>
<organism evidence="5 6">
    <name type="scientific">Candidatus Spechtbacteria bacterium RIFCSPLOWO2_12_FULL_38_22</name>
    <dbReference type="NCBI Taxonomy" id="1802165"/>
    <lineage>
        <taxon>Bacteria</taxon>
        <taxon>Candidatus Spechtiibacteriota</taxon>
    </lineage>
</organism>
<dbReference type="EMBL" id="MHOK01000017">
    <property type="protein sequence ID" value="OGZ61743.1"/>
    <property type="molecule type" value="Genomic_DNA"/>
</dbReference>
<name>A0A1G2HH09_9BACT</name>
<keyword evidence="3" id="KW-0808">Transferase</keyword>
<evidence type="ECO:0000256" key="1">
    <source>
        <dbReference type="ARBA" id="ARBA00006739"/>
    </source>
</evidence>
<sequence>MLPKVSILLLNWNNWKETEECLESLKNIKYPNFNIILIDNGSVDDSLSRMKNFKTSNSQLEIVILENNENLGFGGGNNPGIHYALKNGSDYVLLLNNDTFVDRDFLDKLVEVADHNPKIGLTTPSIFFHDACPSVAFGRRRERELLWFGGKTYIQWRKMDKAVTIELFKKKIPQGSLPSKIKFATGACMLIKREVLEKVKGFYPPYFLYFEDVDLGFEIMRAGYELVWVPSSSIWHKVSATTLPKLGSASLQYYNTRNILLLAKRCGPFWVKIYMHFWSVYTYFKQQLKIISGYNKELSLAIKQGIEDYYRGRFGKYQNFE</sequence>
<dbReference type="CDD" id="cd04186">
    <property type="entry name" value="GT_2_like_c"/>
    <property type="match status" value="1"/>
</dbReference>
<dbReference type="Gene3D" id="3.90.550.10">
    <property type="entry name" value="Spore Coat Polysaccharide Biosynthesis Protein SpsA, Chain A"/>
    <property type="match status" value="1"/>
</dbReference>
<dbReference type="AlphaFoldDB" id="A0A1G2HH09"/>
<dbReference type="PANTHER" id="PTHR43179:SF12">
    <property type="entry name" value="GALACTOFURANOSYLTRANSFERASE GLFT2"/>
    <property type="match status" value="1"/>
</dbReference>
<keyword evidence="2" id="KW-0328">Glycosyltransferase</keyword>
<evidence type="ECO:0000256" key="3">
    <source>
        <dbReference type="ARBA" id="ARBA00022679"/>
    </source>
</evidence>
<evidence type="ECO:0000313" key="6">
    <source>
        <dbReference type="Proteomes" id="UP000176770"/>
    </source>
</evidence>
<accession>A0A1G2HH09</accession>
<proteinExistence type="inferred from homology"/>
<feature type="domain" description="Glycosyltransferase 2-like" evidence="4">
    <location>
        <begin position="6"/>
        <end position="199"/>
    </location>
</feature>
<comment type="caution">
    <text evidence="5">The sequence shown here is derived from an EMBL/GenBank/DDBJ whole genome shotgun (WGS) entry which is preliminary data.</text>
</comment>
<comment type="similarity">
    <text evidence="1">Belongs to the glycosyltransferase 2 family.</text>
</comment>
<dbReference type="PANTHER" id="PTHR43179">
    <property type="entry name" value="RHAMNOSYLTRANSFERASE WBBL"/>
    <property type="match status" value="1"/>
</dbReference>